<gene>
    <name evidence="1" type="ORF">ERS132393_00029</name>
</gene>
<evidence type="ECO:0000313" key="1">
    <source>
        <dbReference type="EMBL" id="CYU25368.1"/>
    </source>
</evidence>
<evidence type="ECO:0000313" key="2">
    <source>
        <dbReference type="Proteomes" id="UP000072530"/>
    </source>
</evidence>
<accession>A0A116JVD2</accession>
<organism evidence="1 2">
    <name type="scientific">Streptococcus suis</name>
    <dbReference type="NCBI Taxonomy" id="1307"/>
    <lineage>
        <taxon>Bacteria</taxon>
        <taxon>Bacillati</taxon>
        <taxon>Bacillota</taxon>
        <taxon>Bacilli</taxon>
        <taxon>Lactobacillales</taxon>
        <taxon>Streptococcaceae</taxon>
        <taxon>Streptococcus</taxon>
    </lineage>
</organism>
<name>A0A116JVD2_STRSU</name>
<protein>
    <submittedName>
        <fullName evidence="1">Uncharacterized protein</fullName>
    </submittedName>
</protein>
<dbReference type="Proteomes" id="UP000072530">
    <property type="component" value="Unassembled WGS sequence"/>
</dbReference>
<sequence length="88" mass="10485">MKPLGSRRDVMFEKMSEQERQEWLAIEKKWQTEHEEINLRLRKTQQDFRESVMDFFTGVLNEADKKDPATIKAVAELIETVKPLEKFS</sequence>
<dbReference type="AlphaFoldDB" id="A0A116JVD2"/>
<proteinExistence type="predicted"/>
<dbReference type="RefSeq" id="WP_044669118.1">
    <property type="nucleotide sequence ID" value="NZ_CEDJ01000003.1"/>
</dbReference>
<reference evidence="1 2" key="1">
    <citation type="submission" date="2016-02" db="EMBL/GenBank/DDBJ databases">
        <authorList>
            <consortium name="Pathogen Informatics"/>
        </authorList>
    </citation>
    <scope>NUCLEOTIDE SEQUENCE [LARGE SCALE GENOMIC DNA]</scope>
    <source>
        <strain evidence="1 2">LSS31</strain>
    </source>
</reference>
<dbReference type="EMBL" id="FIGG01000001">
    <property type="protein sequence ID" value="CYU25368.1"/>
    <property type="molecule type" value="Genomic_DNA"/>
</dbReference>